<feature type="compositionally biased region" description="Polar residues" evidence="1">
    <location>
        <begin position="145"/>
        <end position="156"/>
    </location>
</feature>
<feature type="region of interest" description="Disordered" evidence="1">
    <location>
        <begin position="96"/>
        <end position="116"/>
    </location>
</feature>
<dbReference type="Proteomes" id="UP000703269">
    <property type="component" value="Unassembled WGS sequence"/>
</dbReference>
<proteinExistence type="predicted"/>
<dbReference type="EMBL" id="BPQB01000159">
    <property type="protein sequence ID" value="GJF00495.1"/>
    <property type="molecule type" value="Genomic_DNA"/>
</dbReference>
<keyword evidence="3" id="KW-1185">Reference proteome</keyword>
<feature type="region of interest" description="Disordered" evidence="1">
    <location>
        <begin position="135"/>
        <end position="170"/>
    </location>
</feature>
<sequence length="170" mass="18245">MAFAYPILSSSTMVGHPLYSTAEDSRQSLEELCGFRYISGTCLDDAQALRPPVEVDAASGQTVGESGFDVVASFLSHLATTGDALALTPQTGLEKVTKKKHNTLSSRKRRQLKDKAKKAGIVAAKIAVQKEAVKQKVKERKRDYSPTTVGMSTRQQEIGEADDGGQGSNV</sequence>
<gene>
    <name evidence="2" type="ORF">PsYK624_167840</name>
</gene>
<comment type="caution">
    <text evidence="2">The sequence shown here is derived from an EMBL/GenBank/DDBJ whole genome shotgun (WGS) entry which is preliminary data.</text>
</comment>
<feature type="compositionally biased region" description="Basic residues" evidence="1">
    <location>
        <begin position="97"/>
        <end position="116"/>
    </location>
</feature>
<dbReference type="AlphaFoldDB" id="A0A9P3LNJ1"/>
<evidence type="ECO:0000256" key="1">
    <source>
        <dbReference type="SAM" id="MobiDB-lite"/>
    </source>
</evidence>
<reference evidence="2 3" key="1">
    <citation type="submission" date="2021-08" db="EMBL/GenBank/DDBJ databases">
        <title>Draft Genome Sequence of Phanerochaete sordida strain YK-624.</title>
        <authorList>
            <person name="Mori T."/>
            <person name="Dohra H."/>
            <person name="Suzuki T."/>
            <person name="Kawagishi H."/>
            <person name="Hirai H."/>
        </authorList>
    </citation>
    <scope>NUCLEOTIDE SEQUENCE [LARGE SCALE GENOMIC DNA]</scope>
    <source>
        <strain evidence="2 3">YK-624</strain>
    </source>
</reference>
<feature type="compositionally biased region" description="Basic and acidic residues" evidence="1">
    <location>
        <begin position="135"/>
        <end position="144"/>
    </location>
</feature>
<accession>A0A9P3LNJ1</accession>
<evidence type="ECO:0000313" key="2">
    <source>
        <dbReference type="EMBL" id="GJF00495.1"/>
    </source>
</evidence>
<evidence type="ECO:0000313" key="3">
    <source>
        <dbReference type="Proteomes" id="UP000703269"/>
    </source>
</evidence>
<name>A0A9P3LNJ1_9APHY</name>
<protein>
    <submittedName>
        <fullName evidence="2">Uncharacterized protein</fullName>
    </submittedName>
</protein>
<organism evidence="2 3">
    <name type="scientific">Phanerochaete sordida</name>
    <dbReference type="NCBI Taxonomy" id="48140"/>
    <lineage>
        <taxon>Eukaryota</taxon>
        <taxon>Fungi</taxon>
        <taxon>Dikarya</taxon>
        <taxon>Basidiomycota</taxon>
        <taxon>Agaricomycotina</taxon>
        <taxon>Agaricomycetes</taxon>
        <taxon>Polyporales</taxon>
        <taxon>Phanerochaetaceae</taxon>
        <taxon>Phanerochaete</taxon>
    </lineage>
</organism>